<dbReference type="EMBL" id="CABWKH010000026">
    <property type="protein sequence ID" value="VWQ38216.1"/>
    <property type="molecule type" value="Genomic_DNA"/>
</dbReference>
<dbReference type="EMBL" id="CCWP01000012">
    <property type="protein sequence ID" value="CEE98959.1"/>
    <property type="molecule type" value="Genomic_DNA"/>
</dbReference>
<accession>A0A564W365</accession>
<evidence type="ECO:0000313" key="2">
    <source>
        <dbReference type="EMBL" id="VUX39028.1"/>
    </source>
</evidence>
<dbReference type="Proteomes" id="UP000494246">
    <property type="component" value="Unassembled WGS sequence"/>
</dbReference>
<reference evidence="2 5" key="2">
    <citation type="submission" date="2019-07" db="EMBL/GenBank/DDBJ databases">
        <authorList>
            <person name="Hibberd C M."/>
            <person name="Gehrig L. J."/>
            <person name="Chang H.-W."/>
            <person name="Venkatesh S."/>
        </authorList>
    </citation>
    <scope>NUCLEOTIDE SEQUENCE [LARGE SCALE GENOMIC DNA]</scope>
    <source>
        <strain evidence="2">Bifidobacterium_longum_subsp_infantis_JG_Bg463</strain>
    </source>
</reference>
<proteinExistence type="predicted"/>
<sequence length="40" mass="4614">MDKLGHVSEKVAIKHYQRIVAQHRNQIVNQLAEDFIKAAN</sequence>
<dbReference type="AlphaFoldDB" id="A0A564W365"/>
<reference evidence="1 4" key="1">
    <citation type="submission" date="2014-09" db="EMBL/GenBank/DDBJ databases">
        <authorList>
            <person name="Bertelli C."/>
        </authorList>
    </citation>
    <scope>NUCLEOTIDE SEQUENCE [LARGE SCALE GENOMIC DNA]</scope>
    <source>
        <strain evidence="1 4">BIC1401111250</strain>
    </source>
</reference>
<evidence type="ECO:0000313" key="1">
    <source>
        <dbReference type="EMBL" id="CEE98959.1"/>
    </source>
</evidence>
<dbReference type="RefSeq" id="WP_014484597.1">
    <property type="nucleotide sequence ID" value="NZ_CABHMM010000001.1"/>
</dbReference>
<organism evidence="2 5">
    <name type="scientific">Bifidobacterium longum subsp. infantis</name>
    <dbReference type="NCBI Taxonomy" id="1682"/>
    <lineage>
        <taxon>Bacteria</taxon>
        <taxon>Bacillati</taxon>
        <taxon>Actinomycetota</taxon>
        <taxon>Actinomycetes</taxon>
        <taxon>Bifidobacteriales</taxon>
        <taxon>Bifidobacteriaceae</taxon>
        <taxon>Bifidobacterium</taxon>
    </lineage>
</organism>
<dbReference type="EMBL" id="CABHNT010000068">
    <property type="protein sequence ID" value="VUX39028.1"/>
    <property type="molecule type" value="Genomic_DNA"/>
</dbReference>
<evidence type="ECO:0000313" key="6">
    <source>
        <dbReference type="Proteomes" id="UP000494246"/>
    </source>
</evidence>
<protein>
    <submittedName>
        <fullName evidence="2">Uncharacterized protein</fullName>
    </submittedName>
</protein>
<evidence type="ECO:0000313" key="5">
    <source>
        <dbReference type="Proteomes" id="UP000345266"/>
    </source>
</evidence>
<reference evidence="3 6" key="3">
    <citation type="submission" date="2019-10" db="EMBL/GenBank/DDBJ databases">
        <authorList>
            <consortium name="Melissa Lawson"/>
            <person name="O'neill I."/>
        </authorList>
    </citation>
    <scope>NUCLEOTIDE SEQUENCE [LARGE SCALE GENOMIC DNA]</scope>
    <source>
        <strain evidence="3">LH_23</strain>
    </source>
</reference>
<dbReference type="Proteomes" id="UP000345266">
    <property type="component" value="Unassembled WGS sequence"/>
</dbReference>
<dbReference type="Proteomes" id="UP000043107">
    <property type="component" value="Unassembled WGS sequence"/>
</dbReference>
<gene>
    <name evidence="3" type="ORF">BIFLH23_02080</name>
    <name evidence="1" type="ORF">BLIC_c00520</name>
    <name evidence="2" type="ORF">BLJG463_02505</name>
</gene>
<name>A0A564W365_BIFLI</name>
<keyword evidence="4" id="KW-1185">Reference proteome</keyword>
<evidence type="ECO:0000313" key="4">
    <source>
        <dbReference type="Proteomes" id="UP000043107"/>
    </source>
</evidence>
<evidence type="ECO:0000313" key="3">
    <source>
        <dbReference type="EMBL" id="VWQ38216.1"/>
    </source>
</evidence>